<keyword evidence="1" id="KW-0812">Transmembrane</keyword>
<organism evidence="3 4">
    <name type="scientific">Rathayibacter rathayi</name>
    <name type="common">Corynebacterium rathayi</name>
    <dbReference type="NCBI Taxonomy" id="33887"/>
    <lineage>
        <taxon>Bacteria</taxon>
        <taxon>Bacillati</taxon>
        <taxon>Actinomycetota</taxon>
        <taxon>Actinomycetes</taxon>
        <taxon>Micrococcales</taxon>
        <taxon>Microbacteriaceae</taxon>
        <taxon>Rathayibacter</taxon>
    </lineage>
</organism>
<evidence type="ECO:0000259" key="2">
    <source>
        <dbReference type="Pfam" id="PF01471"/>
    </source>
</evidence>
<feature type="transmembrane region" description="Helical" evidence="1">
    <location>
        <begin position="33"/>
        <end position="55"/>
    </location>
</feature>
<evidence type="ECO:0000313" key="4">
    <source>
        <dbReference type="Proteomes" id="UP000237881"/>
    </source>
</evidence>
<dbReference type="KEGG" id="rry:C1O28_08840"/>
<dbReference type="Pfam" id="PF01471">
    <property type="entry name" value="PG_binding_1"/>
    <property type="match status" value="1"/>
</dbReference>
<evidence type="ECO:0000256" key="1">
    <source>
        <dbReference type="SAM" id="Phobius"/>
    </source>
</evidence>
<dbReference type="Proteomes" id="UP000237881">
    <property type="component" value="Unassembled WGS sequence"/>
</dbReference>
<proteinExistence type="predicted"/>
<accession>A0ABD6WDP8</accession>
<name>A0ABD6WDP8_RATRA</name>
<dbReference type="EMBL" id="PSUL01000001">
    <property type="protein sequence ID" value="PPF16439.1"/>
    <property type="molecule type" value="Genomic_DNA"/>
</dbReference>
<dbReference type="InterPro" id="IPR036365">
    <property type="entry name" value="PGBD-like_sf"/>
</dbReference>
<dbReference type="AlphaFoldDB" id="A0ABD6WDP8"/>
<dbReference type="Gene3D" id="1.10.101.10">
    <property type="entry name" value="PGBD-like superfamily/PGBD"/>
    <property type="match status" value="1"/>
</dbReference>
<evidence type="ECO:0000313" key="3">
    <source>
        <dbReference type="EMBL" id="PPF16439.1"/>
    </source>
</evidence>
<dbReference type="InterPro" id="IPR036366">
    <property type="entry name" value="PGBDSf"/>
</dbReference>
<gene>
    <name evidence="3" type="ORF">C5C04_01310</name>
</gene>
<keyword evidence="1" id="KW-1133">Transmembrane helix</keyword>
<sequence>MSRPSMTTDEISPLTDALDFTVLLRERSSRRRIAPVIGGVLLILLVGAGVGWSAARVLAPEPPTALDIAPFTFVAASTGQVGQALSVTATAQWNSSPAGTNRAVGTVTTVEIEAGEEVTDGAEIYSVDLRPVVIAQGEIPAFRDVTVGSVGADVQQLQAMLAALDFYDSPNDGVFGVSTKNAVQAWQRSERIDTDGIVKAGDILYLPTLPARLSLDTDRVKRGASLVGGEELVQSLPESPEFTIVMTPAQAQTTPRDTRVEIGGPVGHQWQGFTSDRRGETSDGNVRITLSGAEGAPICGNDCASVPVTGSALLSSRLITVESVTGITVPTAALLTDADGSIAVTDDQGLEHAVTVTASARGMSVVDGVTEGLPVRVPAQGQ</sequence>
<comment type="caution">
    <text evidence="3">The sequence shown here is derived from an EMBL/GenBank/DDBJ whole genome shotgun (WGS) entry which is preliminary data.</text>
</comment>
<protein>
    <submittedName>
        <fullName evidence="3">Peptidoglycan-binding protein</fullName>
    </submittedName>
</protein>
<reference evidence="3 4" key="1">
    <citation type="submission" date="2018-02" db="EMBL/GenBank/DDBJ databases">
        <title>Bacteriophage NCPPB3778 and a type I-E CRISPR drive the evolution of the US Biological Select Agent, Rathayibacter toxicus.</title>
        <authorList>
            <person name="Davis E.W.II."/>
            <person name="Tabima J.F."/>
            <person name="Weisberg A.J."/>
            <person name="Lopes L.D."/>
            <person name="Wiseman M.S."/>
            <person name="Wiseman M.S."/>
            <person name="Pupko T."/>
            <person name="Belcher M.S."/>
            <person name="Sechler A.J."/>
            <person name="Tancos M.A."/>
            <person name="Schroeder B.K."/>
            <person name="Murray T.D."/>
            <person name="Luster D.G."/>
            <person name="Schneider W.L."/>
            <person name="Rogers E."/>
            <person name="Andreote F.D."/>
            <person name="Grunwald N.J."/>
            <person name="Putnam M.L."/>
            <person name="Chang J.H."/>
        </authorList>
    </citation>
    <scope>NUCLEOTIDE SEQUENCE [LARGE SCALE GENOMIC DNA]</scope>
    <source>
        <strain evidence="3 4">AY1I9</strain>
    </source>
</reference>
<dbReference type="InterPro" id="IPR002477">
    <property type="entry name" value="Peptidoglycan-bd-like"/>
</dbReference>
<dbReference type="SUPFAM" id="SSF47090">
    <property type="entry name" value="PGBD-like"/>
    <property type="match status" value="1"/>
</dbReference>
<feature type="domain" description="Peptidoglycan binding-like" evidence="2">
    <location>
        <begin position="151"/>
        <end position="198"/>
    </location>
</feature>
<keyword evidence="1" id="KW-0472">Membrane</keyword>